<evidence type="ECO:0000313" key="7">
    <source>
        <dbReference type="EMBL" id="PWE15915.1"/>
    </source>
</evidence>
<dbReference type="SUPFAM" id="SSF46689">
    <property type="entry name" value="Homeodomain-like"/>
    <property type="match status" value="1"/>
</dbReference>
<dbReference type="FunFam" id="1.10.10.60:FF:000132">
    <property type="entry name" value="AraC family transcriptional regulator"/>
    <property type="match status" value="1"/>
</dbReference>
<evidence type="ECO:0000313" key="9">
    <source>
        <dbReference type="Proteomes" id="UP000245216"/>
    </source>
</evidence>
<dbReference type="GO" id="GO:0043565">
    <property type="term" value="F:sequence-specific DNA binding"/>
    <property type="evidence" value="ECO:0007669"/>
    <property type="project" value="InterPro"/>
</dbReference>
<keyword evidence="2" id="KW-0805">Transcription regulation</keyword>
<keyword evidence="1" id="KW-0678">Repressor</keyword>
<reference evidence="7 9" key="2">
    <citation type="submission" date="2018-05" db="EMBL/GenBank/DDBJ databases">
        <authorList>
            <person name="Lanie J.A."/>
            <person name="Ng W.-L."/>
            <person name="Kazmierczak K.M."/>
            <person name="Andrzejewski T.M."/>
            <person name="Davidsen T.M."/>
            <person name="Wayne K.J."/>
            <person name="Tettelin H."/>
            <person name="Glass J.I."/>
            <person name="Rusch D."/>
            <person name="Podicherti R."/>
            <person name="Tsui H.-C.T."/>
            <person name="Winkler M.E."/>
        </authorList>
    </citation>
    <scope>NUCLEOTIDE SEQUENCE [LARGE SCALE GENOMIC DNA]</scope>
    <source>
        <strain evidence="7 9">YBY</strain>
    </source>
</reference>
<dbReference type="EMBL" id="CP096916">
    <property type="protein sequence ID" value="WBM36573.1"/>
    <property type="molecule type" value="Genomic_DNA"/>
</dbReference>
<dbReference type="InterPro" id="IPR009057">
    <property type="entry name" value="Homeodomain-like_sf"/>
</dbReference>
<dbReference type="KEGG" id="afa:UZ73_00980"/>
<reference evidence="8 10" key="3">
    <citation type="submission" date="2022-05" db="EMBL/GenBank/DDBJ databases">
        <title>Complete sequence of strain NY11312.</title>
        <authorList>
            <person name="Zhou D."/>
        </authorList>
    </citation>
    <scope>NUCLEOTIDE SEQUENCE [LARGE SCALE GENOMIC DNA]</scope>
    <source>
        <strain evidence="8 10">NY11312</strain>
    </source>
</reference>
<dbReference type="InterPro" id="IPR020449">
    <property type="entry name" value="Tscrpt_reg_AraC-type_HTH"/>
</dbReference>
<dbReference type="Pfam" id="PF02311">
    <property type="entry name" value="AraC_binding"/>
    <property type="match status" value="1"/>
</dbReference>
<dbReference type="RefSeq" id="WP_045929975.1">
    <property type="nucleotide sequence ID" value="NZ_CP013119.1"/>
</dbReference>
<dbReference type="PROSITE" id="PS01124">
    <property type="entry name" value="HTH_ARAC_FAMILY_2"/>
    <property type="match status" value="1"/>
</dbReference>
<evidence type="ECO:0000256" key="4">
    <source>
        <dbReference type="ARBA" id="ARBA00023159"/>
    </source>
</evidence>
<dbReference type="InterPro" id="IPR014710">
    <property type="entry name" value="RmlC-like_jellyroll"/>
</dbReference>
<dbReference type="PANTHER" id="PTHR11019">
    <property type="entry name" value="HTH-TYPE TRANSCRIPTIONAL REGULATOR NIMR"/>
    <property type="match status" value="1"/>
</dbReference>
<reference evidence="7 9" key="1">
    <citation type="submission" date="2018-05" db="EMBL/GenBank/DDBJ databases">
        <title>Genome Sequence of an Efficient Indole-Degrading Bacterium, Alcaligenes sp.YBY.</title>
        <authorList>
            <person name="Yang B."/>
        </authorList>
    </citation>
    <scope>NUCLEOTIDE SEQUENCE [LARGE SCALE GENOMIC DNA]</scope>
    <source>
        <strain evidence="7 9">YBY</strain>
    </source>
</reference>
<evidence type="ECO:0000256" key="1">
    <source>
        <dbReference type="ARBA" id="ARBA00022491"/>
    </source>
</evidence>
<dbReference type="PANTHER" id="PTHR11019:SF159">
    <property type="entry name" value="TRANSCRIPTIONAL REGULATOR-RELATED"/>
    <property type="match status" value="1"/>
</dbReference>
<dbReference type="Gene3D" id="2.60.120.10">
    <property type="entry name" value="Jelly Rolls"/>
    <property type="match status" value="1"/>
</dbReference>
<evidence type="ECO:0000259" key="6">
    <source>
        <dbReference type="PROSITE" id="PS01124"/>
    </source>
</evidence>
<dbReference type="PROSITE" id="PS00041">
    <property type="entry name" value="HTH_ARAC_FAMILY_1"/>
    <property type="match status" value="1"/>
</dbReference>
<keyword evidence="3" id="KW-0238">DNA-binding</keyword>
<keyword evidence="4" id="KW-0010">Activator</keyword>
<accession>A0A2U2BPI2</accession>
<dbReference type="InterPro" id="IPR003313">
    <property type="entry name" value="AraC-bd"/>
</dbReference>
<protein>
    <submittedName>
        <fullName evidence="7">AraC family transcriptional regulator</fullName>
    </submittedName>
    <submittedName>
        <fullName evidence="8">Helix-turn-helix transcriptional regulator</fullName>
    </submittedName>
</protein>
<sequence length="275" mass="31212">MDYRQTDILMPAERIPESLQQLRYLPRPLYGQERTLPNQAIARPHRHPWVQFSYALTGVIEVRTASGRFMAPPQQAVWVPAGVEHGVRSSPDAQIRSLYIDVSALPEAPAACRVVVVDRLLRELIREFSLLPVLYEREGAQGRLVQVLLDRLLAAPESGLILPWPSDPRLLQVCEQLQAQPAGDWSLQDLAEQQGLSEKTLSRLFRQQTGLTFRVWRQRLRVMSALPLLERHERVTDVALACGYESMSAFVAAFRDLMGQTPGEFFRRPLGPLDE</sequence>
<evidence type="ECO:0000313" key="8">
    <source>
        <dbReference type="EMBL" id="WBM36573.1"/>
    </source>
</evidence>
<dbReference type="GeneID" id="29368245"/>
<keyword evidence="10" id="KW-1185">Reference proteome</keyword>
<proteinExistence type="predicted"/>
<dbReference type="Proteomes" id="UP001211866">
    <property type="component" value="Chromosome"/>
</dbReference>
<dbReference type="SUPFAM" id="SSF51182">
    <property type="entry name" value="RmlC-like cupins"/>
    <property type="match status" value="1"/>
</dbReference>
<dbReference type="Proteomes" id="UP000245216">
    <property type="component" value="Unassembled WGS sequence"/>
</dbReference>
<dbReference type="STRING" id="511.UZ73_00980"/>
<dbReference type="CDD" id="cd06124">
    <property type="entry name" value="cupin_NimR-like_N"/>
    <property type="match status" value="1"/>
</dbReference>
<dbReference type="Gene3D" id="1.10.10.60">
    <property type="entry name" value="Homeodomain-like"/>
    <property type="match status" value="2"/>
</dbReference>
<organism evidence="7 9">
    <name type="scientific">Alcaligenes faecalis</name>
    <dbReference type="NCBI Taxonomy" id="511"/>
    <lineage>
        <taxon>Bacteria</taxon>
        <taxon>Pseudomonadati</taxon>
        <taxon>Pseudomonadota</taxon>
        <taxon>Betaproteobacteria</taxon>
        <taxon>Burkholderiales</taxon>
        <taxon>Alcaligenaceae</taxon>
        <taxon>Alcaligenes</taxon>
    </lineage>
</organism>
<evidence type="ECO:0000256" key="2">
    <source>
        <dbReference type="ARBA" id="ARBA00023015"/>
    </source>
</evidence>
<evidence type="ECO:0000256" key="3">
    <source>
        <dbReference type="ARBA" id="ARBA00023125"/>
    </source>
</evidence>
<evidence type="ECO:0000313" key="10">
    <source>
        <dbReference type="Proteomes" id="UP001211866"/>
    </source>
</evidence>
<dbReference type="InterPro" id="IPR018062">
    <property type="entry name" value="HTH_AraC-typ_CS"/>
</dbReference>
<feature type="domain" description="HTH araC/xylS-type" evidence="6">
    <location>
        <begin position="168"/>
        <end position="268"/>
    </location>
</feature>
<dbReference type="SMART" id="SM00342">
    <property type="entry name" value="HTH_ARAC"/>
    <property type="match status" value="1"/>
</dbReference>
<dbReference type="InterPro" id="IPR018060">
    <property type="entry name" value="HTH_AraC"/>
</dbReference>
<dbReference type="AlphaFoldDB" id="A0A2U2BPI2"/>
<dbReference type="Pfam" id="PF12833">
    <property type="entry name" value="HTH_18"/>
    <property type="match status" value="1"/>
</dbReference>
<dbReference type="GO" id="GO:0003700">
    <property type="term" value="F:DNA-binding transcription factor activity"/>
    <property type="evidence" value="ECO:0007669"/>
    <property type="project" value="InterPro"/>
</dbReference>
<dbReference type="PRINTS" id="PR00032">
    <property type="entry name" value="HTHARAC"/>
</dbReference>
<evidence type="ECO:0000256" key="5">
    <source>
        <dbReference type="ARBA" id="ARBA00023163"/>
    </source>
</evidence>
<dbReference type="InterPro" id="IPR011051">
    <property type="entry name" value="RmlC_Cupin_sf"/>
</dbReference>
<gene>
    <name evidence="7" type="ORF">DF183_04090</name>
    <name evidence="8" type="ORF">M2J83_12175</name>
</gene>
<dbReference type="EMBL" id="QEXO01000001">
    <property type="protein sequence ID" value="PWE15915.1"/>
    <property type="molecule type" value="Genomic_DNA"/>
</dbReference>
<keyword evidence="5" id="KW-0804">Transcription</keyword>
<name>A0A2U2BPI2_ALCFA</name>